<reference evidence="6" key="2">
    <citation type="submission" date="2023-03" db="EMBL/GenBank/DDBJ databases">
        <authorList>
            <person name="Inwood S.N."/>
            <person name="Skelly J.G."/>
            <person name="Guhlin J."/>
            <person name="Harrop T.W.R."/>
            <person name="Goldson S.G."/>
            <person name="Dearden P.K."/>
        </authorList>
    </citation>
    <scope>NUCLEOTIDE SEQUENCE</scope>
    <source>
        <strain evidence="6">Lincoln</strain>
        <tissue evidence="6">Whole body</tissue>
    </source>
</reference>
<dbReference type="GO" id="GO:0022857">
    <property type="term" value="F:transmembrane transporter activity"/>
    <property type="evidence" value="ECO:0007669"/>
    <property type="project" value="InterPro"/>
</dbReference>
<dbReference type="Gene3D" id="1.20.1250.20">
    <property type="entry name" value="MFS general substrate transporter like domains"/>
    <property type="match status" value="1"/>
</dbReference>
<dbReference type="GO" id="GO:0016020">
    <property type="term" value="C:membrane"/>
    <property type="evidence" value="ECO:0007669"/>
    <property type="project" value="UniProtKB-SubCell"/>
</dbReference>
<comment type="subcellular location">
    <subcellularLocation>
        <location evidence="1">Membrane</location>
        <topology evidence="1">Multi-pass membrane protein</topology>
    </subcellularLocation>
</comment>
<evidence type="ECO:0000256" key="3">
    <source>
        <dbReference type="ARBA" id="ARBA00022989"/>
    </source>
</evidence>
<proteinExistence type="predicted"/>
<feature type="transmembrane region" description="Helical" evidence="5">
    <location>
        <begin position="270"/>
        <end position="291"/>
    </location>
</feature>
<feature type="transmembrane region" description="Helical" evidence="5">
    <location>
        <begin position="381"/>
        <end position="399"/>
    </location>
</feature>
<feature type="transmembrane region" description="Helical" evidence="5">
    <location>
        <begin position="212"/>
        <end position="228"/>
    </location>
</feature>
<keyword evidence="7" id="KW-1185">Reference proteome</keyword>
<keyword evidence="3 5" id="KW-1133">Transmembrane helix</keyword>
<reference evidence="6" key="1">
    <citation type="journal article" date="2023" name="bioRxiv">
        <title>Scaffold-level genome assemblies of two parasitoid biocontrol wasps reveal the parthenogenesis mechanism and an associated novel virus.</title>
        <authorList>
            <person name="Inwood S."/>
            <person name="Skelly J."/>
            <person name="Guhlin J."/>
            <person name="Harrop T."/>
            <person name="Goldson S."/>
            <person name="Dearden P."/>
        </authorList>
    </citation>
    <scope>NUCLEOTIDE SEQUENCE</scope>
    <source>
        <strain evidence="6">Lincoln</strain>
        <tissue evidence="6">Whole body</tissue>
    </source>
</reference>
<evidence type="ECO:0000313" key="6">
    <source>
        <dbReference type="EMBL" id="KAK0174851.1"/>
    </source>
</evidence>
<keyword evidence="4 5" id="KW-0472">Membrane</keyword>
<dbReference type="Proteomes" id="UP001168972">
    <property type="component" value="Unassembled WGS sequence"/>
</dbReference>
<organism evidence="6 7">
    <name type="scientific">Microctonus hyperodae</name>
    <name type="common">Parasitoid wasp</name>
    <dbReference type="NCBI Taxonomy" id="165561"/>
    <lineage>
        <taxon>Eukaryota</taxon>
        <taxon>Metazoa</taxon>
        <taxon>Ecdysozoa</taxon>
        <taxon>Arthropoda</taxon>
        <taxon>Hexapoda</taxon>
        <taxon>Insecta</taxon>
        <taxon>Pterygota</taxon>
        <taxon>Neoptera</taxon>
        <taxon>Endopterygota</taxon>
        <taxon>Hymenoptera</taxon>
        <taxon>Apocrita</taxon>
        <taxon>Ichneumonoidea</taxon>
        <taxon>Braconidae</taxon>
        <taxon>Euphorinae</taxon>
        <taxon>Microctonus</taxon>
    </lineage>
</organism>
<dbReference type="AlphaFoldDB" id="A0AA39KV85"/>
<dbReference type="EMBL" id="JAQQBR010000006">
    <property type="protein sequence ID" value="KAK0174851.1"/>
    <property type="molecule type" value="Genomic_DNA"/>
</dbReference>
<feature type="transmembrane region" description="Helical" evidence="5">
    <location>
        <begin position="45"/>
        <end position="64"/>
    </location>
</feature>
<evidence type="ECO:0000256" key="4">
    <source>
        <dbReference type="ARBA" id="ARBA00023136"/>
    </source>
</evidence>
<feature type="transmembrane region" description="Helical" evidence="5">
    <location>
        <begin position="443"/>
        <end position="462"/>
    </location>
</feature>
<gene>
    <name evidence="6" type="ORF">PV327_010572</name>
</gene>
<evidence type="ECO:0000256" key="1">
    <source>
        <dbReference type="ARBA" id="ARBA00004141"/>
    </source>
</evidence>
<dbReference type="PANTHER" id="PTHR24064">
    <property type="entry name" value="SOLUTE CARRIER FAMILY 22 MEMBER"/>
    <property type="match status" value="1"/>
</dbReference>
<evidence type="ECO:0008006" key="8">
    <source>
        <dbReference type="Google" id="ProtNLM"/>
    </source>
</evidence>
<feature type="transmembrane region" description="Helical" evidence="5">
    <location>
        <begin position="297"/>
        <end position="316"/>
    </location>
</feature>
<feature type="transmembrane region" description="Helical" evidence="5">
    <location>
        <begin position="474"/>
        <end position="494"/>
    </location>
</feature>
<keyword evidence="2 5" id="KW-0812">Transmembrane</keyword>
<dbReference type="InterPro" id="IPR011701">
    <property type="entry name" value="MFS"/>
</dbReference>
<feature type="transmembrane region" description="Helical" evidence="5">
    <location>
        <begin position="419"/>
        <end position="438"/>
    </location>
</feature>
<sequence length="570" mass="64451">MASKRWGFIQCMSSETAAACATQLGWLTNNSSPKDEIVDAVVEFGRWQLISTVLLTIAIFIHMINAGADAVMRPDGWWCKQPDFLKNWTKVQWITYSHSSDACLGICSRRAWDTQLLADGYFRGCSVYNISYEELANIQYSDRPLIRITDTIPCPYGMDYSHNTGQNLAEKFEKGCSNGNITSNLWQSSSALGKILGYIILGKMSDIFGRKIIFFISCGLTPLWAIIVALSKHYILFCVANFLYGFFDGGFCVCLILLMEISTTKTRSRLLAVGCCSFALGIGLTATISYLFLSYDMMLVCTNSIFFLMFIFIYLIPESPSWLFCSLKLNKLEYYIKHGAKMNKKTLPDDFKIIYIEIQDDRYKLPKHKPDLWNIISEPEIAYEIIGITYFIILYGTIFGSTTYEILATATKSHLANSLLAMSVVIGVLCGQICLLLMGHRKILQISIVLVLISSIMLTIDLHDFKPLSTGPTITLLLINIATVSLSYSVLLNYNTRTVPTLLRGTIFGIWKALWTIISLLSLNLKDIYNRELPDTVFDSYCFEWKNKQKRWAIAEKETSLSIRKSKATD</sequence>
<feature type="transmembrane region" description="Helical" evidence="5">
    <location>
        <begin position="234"/>
        <end position="258"/>
    </location>
</feature>
<protein>
    <recommendedName>
        <fullName evidence="8">Major facilitator superfamily (MFS) profile domain-containing protein</fullName>
    </recommendedName>
</protein>
<evidence type="ECO:0000313" key="7">
    <source>
        <dbReference type="Proteomes" id="UP001168972"/>
    </source>
</evidence>
<dbReference type="Pfam" id="PF07690">
    <property type="entry name" value="MFS_1"/>
    <property type="match status" value="1"/>
</dbReference>
<accession>A0AA39KV85</accession>
<dbReference type="SUPFAM" id="SSF103473">
    <property type="entry name" value="MFS general substrate transporter"/>
    <property type="match status" value="1"/>
</dbReference>
<evidence type="ECO:0000256" key="2">
    <source>
        <dbReference type="ARBA" id="ARBA00022692"/>
    </source>
</evidence>
<evidence type="ECO:0000256" key="5">
    <source>
        <dbReference type="SAM" id="Phobius"/>
    </source>
</evidence>
<name>A0AA39KV85_MICHY</name>
<dbReference type="InterPro" id="IPR036259">
    <property type="entry name" value="MFS_trans_sf"/>
</dbReference>
<comment type="caution">
    <text evidence="6">The sequence shown here is derived from an EMBL/GenBank/DDBJ whole genome shotgun (WGS) entry which is preliminary data.</text>
</comment>